<dbReference type="InterPro" id="IPR029026">
    <property type="entry name" value="tRNA_m1G_MTases_N"/>
</dbReference>
<dbReference type="GO" id="GO:0032259">
    <property type="term" value="P:methylation"/>
    <property type="evidence" value="ECO:0007669"/>
    <property type="project" value="UniProtKB-KW"/>
</dbReference>
<name>A0A2N8KVJ9_9BURK</name>
<dbReference type="Gene3D" id="3.30.1330.30">
    <property type="match status" value="1"/>
</dbReference>
<evidence type="ECO:0000256" key="1">
    <source>
        <dbReference type="ARBA" id="ARBA00022603"/>
    </source>
</evidence>
<evidence type="ECO:0000313" key="5">
    <source>
        <dbReference type="Proteomes" id="UP000235916"/>
    </source>
</evidence>
<reference evidence="4 5" key="1">
    <citation type="submission" date="2018-01" db="EMBL/GenBank/DDBJ databases">
        <title>Draft genome sequence of Paucibacter aquatile CR182 isolated from freshwater of the Nakdong River.</title>
        <authorList>
            <person name="Choi A."/>
            <person name="Chung E.J."/>
        </authorList>
    </citation>
    <scope>NUCLEOTIDE SEQUENCE [LARGE SCALE GENOMIC DNA]</scope>
    <source>
        <strain evidence="4 5">CR182</strain>
    </source>
</reference>
<dbReference type="EMBL" id="POSP01000003">
    <property type="protein sequence ID" value="PND37487.1"/>
    <property type="molecule type" value="Genomic_DNA"/>
</dbReference>
<keyword evidence="1 4" id="KW-0489">Methyltransferase</keyword>
<dbReference type="Proteomes" id="UP000235916">
    <property type="component" value="Unassembled WGS sequence"/>
</dbReference>
<dbReference type="GO" id="GO:0003723">
    <property type="term" value="F:RNA binding"/>
    <property type="evidence" value="ECO:0007669"/>
    <property type="project" value="InterPro"/>
</dbReference>
<evidence type="ECO:0000256" key="2">
    <source>
        <dbReference type="ARBA" id="ARBA00022679"/>
    </source>
</evidence>
<dbReference type="GO" id="GO:0008173">
    <property type="term" value="F:RNA methyltransferase activity"/>
    <property type="evidence" value="ECO:0007669"/>
    <property type="project" value="InterPro"/>
</dbReference>
<protein>
    <submittedName>
        <fullName evidence="4">rRNA methyltransferase</fullName>
    </submittedName>
</protein>
<dbReference type="Pfam" id="PF00588">
    <property type="entry name" value="SpoU_methylase"/>
    <property type="match status" value="1"/>
</dbReference>
<dbReference type="RefSeq" id="WP_102767405.1">
    <property type="nucleotide sequence ID" value="NZ_POSP01000003.1"/>
</dbReference>
<evidence type="ECO:0000313" key="4">
    <source>
        <dbReference type="EMBL" id="PND37487.1"/>
    </source>
</evidence>
<sequence>MSPSSPILHITSRDNPALQRLRKLSLDGSAYRKLGSVWLEGDHLVRACLQRGHPVLQAVLTEAAAADPVLRALADAAPRQLVVPLALFKQISGLESPAQIGFEVPLDAGQDLAPEADTVVLDRLQDAGNVGTILRSAAAMGFRQVLALKGTAALWSPKVLRAGMGAHFGLRLIEGLSPEDLGRLRVPLVATSSYAEAQLHQIALPSPCAWVMGHEGQGVQPGLMARCSLTVGIPQPGGEESLNVGSAASICLYESARQRLLAPR</sequence>
<proteinExistence type="predicted"/>
<evidence type="ECO:0000259" key="3">
    <source>
        <dbReference type="Pfam" id="PF00588"/>
    </source>
</evidence>
<dbReference type="Gene3D" id="3.40.1280.10">
    <property type="match status" value="1"/>
</dbReference>
<comment type="caution">
    <text evidence="4">The sequence shown here is derived from an EMBL/GenBank/DDBJ whole genome shotgun (WGS) entry which is preliminary data.</text>
</comment>
<dbReference type="SUPFAM" id="SSF55315">
    <property type="entry name" value="L30e-like"/>
    <property type="match status" value="1"/>
</dbReference>
<dbReference type="OrthoDB" id="9794400at2"/>
<accession>A0A2N8KVJ9</accession>
<feature type="domain" description="tRNA/rRNA methyltransferase SpoU type" evidence="3">
    <location>
        <begin position="118"/>
        <end position="253"/>
    </location>
</feature>
<dbReference type="InterPro" id="IPR029064">
    <property type="entry name" value="Ribosomal_eL30-like_sf"/>
</dbReference>
<dbReference type="CDD" id="cd18095">
    <property type="entry name" value="SpoU-like_rRNA-MTase"/>
    <property type="match status" value="1"/>
</dbReference>
<dbReference type="GO" id="GO:0006396">
    <property type="term" value="P:RNA processing"/>
    <property type="evidence" value="ECO:0007669"/>
    <property type="project" value="InterPro"/>
</dbReference>
<gene>
    <name evidence="4" type="ORF">C1O66_08080</name>
</gene>
<dbReference type="AlphaFoldDB" id="A0A2N8KVJ9"/>
<dbReference type="InterPro" id="IPR051259">
    <property type="entry name" value="rRNA_Methyltransferase"/>
</dbReference>
<dbReference type="InterPro" id="IPR001537">
    <property type="entry name" value="SpoU_MeTrfase"/>
</dbReference>
<organism evidence="4 5">
    <name type="scientific">Kinneretia aquatilis</name>
    <dbReference type="NCBI Taxonomy" id="2070761"/>
    <lineage>
        <taxon>Bacteria</taxon>
        <taxon>Pseudomonadati</taxon>
        <taxon>Pseudomonadota</taxon>
        <taxon>Betaproteobacteria</taxon>
        <taxon>Burkholderiales</taxon>
        <taxon>Sphaerotilaceae</taxon>
        <taxon>Roseateles</taxon>
    </lineage>
</organism>
<keyword evidence="5" id="KW-1185">Reference proteome</keyword>
<dbReference type="PANTHER" id="PTHR43191:SF2">
    <property type="entry name" value="RRNA METHYLTRANSFERASE 3, MITOCHONDRIAL"/>
    <property type="match status" value="1"/>
</dbReference>
<dbReference type="PANTHER" id="PTHR43191">
    <property type="entry name" value="RRNA METHYLTRANSFERASE 3"/>
    <property type="match status" value="1"/>
</dbReference>
<dbReference type="SUPFAM" id="SSF75217">
    <property type="entry name" value="alpha/beta knot"/>
    <property type="match status" value="1"/>
</dbReference>
<keyword evidence="2 4" id="KW-0808">Transferase</keyword>
<dbReference type="InterPro" id="IPR029028">
    <property type="entry name" value="Alpha/beta_knot_MTases"/>
</dbReference>